<organism evidence="1 2">
    <name type="scientific">Puccinia striiformis</name>
    <dbReference type="NCBI Taxonomy" id="27350"/>
    <lineage>
        <taxon>Eukaryota</taxon>
        <taxon>Fungi</taxon>
        <taxon>Dikarya</taxon>
        <taxon>Basidiomycota</taxon>
        <taxon>Pucciniomycotina</taxon>
        <taxon>Pucciniomycetes</taxon>
        <taxon>Pucciniales</taxon>
        <taxon>Pucciniaceae</taxon>
        <taxon>Puccinia</taxon>
    </lineage>
</organism>
<sequence>MQISSYSKFLILLSIHCGVTYALFECKDPAHPEPHIAFCARPQLPSDNTEDISPKLKARVTRIHSICRPASFSSFVCRYQAP</sequence>
<gene>
    <name evidence="1" type="ORF">PSTT_13420</name>
</gene>
<dbReference type="AlphaFoldDB" id="A0A2S4URS0"/>
<accession>A0A2S4URS0</accession>
<protein>
    <submittedName>
        <fullName evidence="1">Uncharacterized protein</fullName>
    </submittedName>
</protein>
<dbReference type="EMBL" id="PKSL01000188">
    <property type="protein sequence ID" value="POW00014.1"/>
    <property type="molecule type" value="Genomic_DNA"/>
</dbReference>
<dbReference type="Proteomes" id="UP000239156">
    <property type="component" value="Unassembled WGS sequence"/>
</dbReference>
<dbReference type="VEuPathDB" id="FungiDB:PSHT_12911"/>
<comment type="caution">
    <text evidence="1">The sequence shown here is derived from an EMBL/GenBank/DDBJ whole genome shotgun (WGS) entry which is preliminary data.</text>
</comment>
<evidence type="ECO:0000313" key="2">
    <source>
        <dbReference type="Proteomes" id="UP000239156"/>
    </source>
</evidence>
<name>A0A2S4URS0_9BASI</name>
<proteinExistence type="predicted"/>
<keyword evidence="2" id="KW-1185">Reference proteome</keyword>
<reference evidence="1" key="1">
    <citation type="submission" date="2017-12" db="EMBL/GenBank/DDBJ databases">
        <title>Gene loss provides genomic basis for host adaptation in cereal stripe rust fungi.</title>
        <authorList>
            <person name="Xia C."/>
        </authorList>
    </citation>
    <scope>NUCLEOTIDE SEQUENCE [LARGE SCALE GENOMIC DNA]</scope>
    <source>
        <strain evidence="1">93-210</strain>
    </source>
</reference>
<dbReference type="VEuPathDB" id="FungiDB:PSTT_13420"/>
<evidence type="ECO:0000313" key="1">
    <source>
        <dbReference type="EMBL" id="POW00014.1"/>
    </source>
</evidence>